<dbReference type="AlphaFoldDB" id="A0AAE1B3Q1"/>
<sequence length="241" mass="25925">MSVSSSNTTVASVMVSLRLHMSLTVVVAGLLCSSVVTAFLTSRVEHHAEDDGPTAGDQASTVDRVEKSYHSIFKKLKKKFVPKKFDDQGLSTRVPVHYTPNSDPVTPRPDISEDCIKYWADIFQIFGHPVLNATTIKHDTLGLGRACGILKTFGLTLGGDDKNVSSNTNMTDDSGDQDRGPGPDTGRTVIEPSDGLLDKLGDLVGGQAKHDHGATDDPQKDMLDTIQDVINRKLNITSHGG</sequence>
<protein>
    <submittedName>
        <fullName evidence="3">Uncharacterized protein</fullName>
    </submittedName>
</protein>
<proteinExistence type="predicted"/>
<accession>A0AAE1B3Q1</accession>
<keyword evidence="2" id="KW-1133">Transmembrane helix</keyword>
<organism evidence="3 4">
    <name type="scientific">Elysia crispata</name>
    <name type="common">lettuce slug</name>
    <dbReference type="NCBI Taxonomy" id="231223"/>
    <lineage>
        <taxon>Eukaryota</taxon>
        <taxon>Metazoa</taxon>
        <taxon>Spiralia</taxon>
        <taxon>Lophotrochozoa</taxon>
        <taxon>Mollusca</taxon>
        <taxon>Gastropoda</taxon>
        <taxon>Heterobranchia</taxon>
        <taxon>Euthyneura</taxon>
        <taxon>Panpulmonata</taxon>
        <taxon>Sacoglossa</taxon>
        <taxon>Placobranchoidea</taxon>
        <taxon>Plakobranchidae</taxon>
        <taxon>Elysia</taxon>
    </lineage>
</organism>
<gene>
    <name evidence="3" type="ORF">RRG08_007201</name>
</gene>
<evidence type="ECO:0000313" key="4">
    <source>
        <dbReference type="Proteomes" id="UP001283361"/>
    </source>
</evidence>
<evidence type="ECO:0000313" key="3">
    <source>
        <dbReference type="EMBL" id="KAK3798844.1"/>
    </source>
</evidence>
<keyword evidence="4" id="KW-1185">Reference proteome</keyword>
<evidence type="ECO:0000256" key="1">
    <source>
        <dbReference type="SAM" id="MobiDB-lite"/>
    </source>
</evidence>
<evidence type="ECO:0000256" key="2">
    <source>
        <dbReference type="SAM" id="Phobius"/>
    </source>
</evidence>
<name>A0AAE1B3Q1_9GAST</name>
<reference evidence="3" key="1">
    <citation type="journal article" date="2023" name="G3 (Bethesda)">
        <title>A reference genome for the long-term kleptoplast-retaining sea slug Elysia crispata morphotype clarki.</title>
        <authorList>
            <person name="Eastman K.E."/>
            <person name="Pendleton A.L."/>
            <person name="Shaikh M.A."/>
            <person name="Suttiyut T."/>
            <person name="Ogas R."/>
            <person name="Tomko P."/>
            <person name="Gavelis G."/>
            <person name="Widhalm J.R."/>
            <person name="Wisecaver J.H."/>
        </authorList>
    </citation>
    <scope>NUCLEOTIDE SEQUENCE</scope>
    <source>
        <strain evidence="3">ECLA1</strain>
    </source>
</reference>
<keyword evidence="2" id="KW-0812">Transmembrane</keyword>
<comment type="caution">
    <text evidence="3">The sequence shown here is derived from an EMBL/GenBank/DDBJ whole genome shotgun (WGS) entry which is preliminary data.</text>
</comment>
<dbReference type="EMBL" id="JAWDGP010000620">
    <property type="protein sequence ID" value="KAK3798844.1"/>
    <property type="molecule type" value="Genomic_DNA"/>
</dbReference>
<feature type="transmembrane region" description="Helical" evidence="2">
    <location>
        <begin position="20"/>
        <end position="40"/>
    </location>
</feature>
<feature type="region of interest" description="Disordered" evidence="1">
    <location>
        <begin position="161"/>
        <end position="220"/>
    </location>
</feature>
<keyword evidence="2" id="KW-0472">Membrane</keyword>
<dbReference type="Proteomes" id="UP001283361">
    <property type="component" value="Unassembled WGS sequence"/>
</dbReference>
<feature type="compositionally biased region" description="Basic and acidic residues" evidence="1">
    <location>
        <begin position="208"/>
        <end position="220"/>
    </location>
</feature>